<evidence type="ECO:0000256" key="1">
    <source>
        <dbReference type="ARBA" id="ARBA00005104"/>
    </source>
</evidence>
<dbReference type="GO" id="GO:0008703">
    <property type="term" value="F:5-amino-6-(5-phosphoribosylamino)uracil reductase activity"/>
    <property type="evidence" value="ECO:0007669"/>
    <property type="project" value="InterPro"/>
</dbReference>
<gene>
    <name evidence="5" type="ORF">DF3PB_1950002</name>
</gene>
<dbReference type="SUPFAM" id="SSF53597">
    <property type="entry name" value="Dihydrofolate reductase-like"/>
    <property type="match status" value="1"/>
</dbReference>
<dbReference type="Pfam" id="PF01872">
    <property type="entry name" value="RibD_C"/>
    <property type="match status" value="1"/>
</dbReference>
<proteinExistence type="predicted"/>
<evidence type="ECO:0000256" key="3">
    <source>
        <dbReference type="ARBA" id="ARBA00023002"/>
    </source>
</evidence>
<protein>
    <submittedName>
        <fullName evidence="5">Putative Bifunctional deaminase-reductase domain protein</fullName>
    </submittedName>
</protein>
<dbReference type="Gene3D" id="3.40.430.10">
    <property type="entry name" value="Dihydrofolate Reductase, subunit A"/>
    <property type="match status" value="1"/>
</dbReference>
<feature type="domain" description="Bacterial bifunctional deaminase-reductase C-terminal" evidence="4">
    <location>
        <begin position="35"/>
        <end position="208"/>
    </location>
</feature>
<comment type="pathway">
    <text evidence="1">Cofactor biosynthesis; riboflavin biosynthesis.</text>
</comment>
<dbReference type="PANTHER" id="PTHR38011">
    <property type="entry name" value="DIHYDROFOLATE REDUCTASE FAMILY PROTEIN (AFU_ORTHOLOGUE AFUA_8G06820)"/>
    <property type="match status" value="1"/>
</dbReference>
<evidence type="ECO:0000259" key="4">
    <source>
        <dbReference type="Pfam" id="PF01872"/>
    </source>
</evidence>
<accession>A0A380TAR4</accession>
<keyword evidence="3" id="KW-0560">Oxidoreductase</keyword>
<dbReference type="InterPro" id="IPR050765">
    <property type="entry name" value="Riboflavin_Biosynth_HTPR"/>
</dbReference>
<dbReference type="GO" id="GO:0009231">
    <property type="term" value="P:riboflavin biosynthetic process"/>
    <property type="evidence" value="ECO:0007669"/>
    <property type="project" value="InterPro"/>
</dbReference>
<reference evidence="5" key="1">
    <citation type="submission" date="2018-07" db="EMBL/GenBank/DDBJ databases">
        <authorList>
            <person name="Quirk P.G."/>
            <person name="Krulwich T.A."/>
        </authorList>
    </citation>
    <scope>NUCLEOTIDE SEQUENCE</scope>
</reference>
<dbReference type="InterPro" id="IPR024072">
    <property type="entry name" value="DHFR-like_dom_sf"/>
</dbReference>
<dbReference type="AlphaFoldDB" id="A0A380TAR4"/>
<keyword evidence="2" id="KW-0521">NADP</keyword>
<name>A0A380TAR4_9ZZZZ</name>
<dbReference type="InterPro" id="IPR002734">
    <property type="entry name" value="RibDG_C"/>
</dbReference>
<dbReference type="EMBL" id="UIDG01000107">
    <property type="protein sequence ID" value="SUS05418.1"/>
    <property type="molecule type" value="Genomic_DNA"/>
</dbReference>
<evidence type="ECO:0000256" key="2">
    <source>
        <dbReference type="ARBA" id="ARBA00022857"/>
    </source>
</evidence>
<dbReference type="PANTHER" id="PTHR38011:SF7">
    <property type="entry name" value="2,5-DIAMINO-6-RIBOSYLAMINO-4(3H)-PYRIMIDINONE 5'-PHOSPHATE REDUCTASE"/>
    <property type="match status" value="1"/>
</dbReference>
<sequence length="240" mass="25812">MSTTADRTWVLDACEEPLRSALYQPLVAAMARDGFVIAQLGQSLDGRIATEDGHSHYINGPESLDHLHRLRALVDAVIVGAGTVAHDDPQLTTRRVPGPNPVRVVIDPSLRLDRHARIFDQAAPTLTVIAERTVPDPTIAPEQLVRVATAKGGLPPPLILAALQRRGLRSFLVEGGAATVSAFIAAGVVDRLQLMVAPLILGSGRPGLQLPRIARVDEGLRPRLSVHRLGDDVLFDCCLR</sequence>
<organism evidence="5">
    <name type="scientific">metagenome</name>
    <dbReference type="NCBI Taxonomy" id="256318"/>
    <lineage>
        <taxon>unclassified sequences</taxon>
        <taxon>metagenomes</taxon>
    </lineage>
</organism>
<evidence type="ECO:0000313" key="5">
    <source>
        <dbReference type="EMBL" id="SUS05418.1"/>
    </source>
</evidence>